<evidence type="ECO:0000256" key="3">
    <source>
        <dbReference type="ARBA" id="ARBA00038984"/>
    </source>
</evidence>
<dbReference type="EC" id="1.1.1.179" evidence="3"/>
<comment type="caution">
    <text evidence="8">The sequence shown here is derived from an EMBL/GenBank/DDBJ whole genome shotgun (WGS) entry which is preliminary data.</text>
</comment>
<dbReference type="Proteomes" id="UP001251528">
    <property type="component" value="Unassembled WGS sequence"/>
</dbReference>
<dbReference type="Pfam" id="PF22725">
    <property type="entry name" value="GFO_IDH_MocA_C3"/>
    <property type="match status" value="1"/>
</dbReference>
<dbReference type="InterPro" id="IPR000683">
    <property type="entry name" value="Gfo/Idh/MocA-like_OxRdtase_N"/>
</dbReference>
<evidence type="ECO:0000259" key="7">
    <source>
        <dbReference type="Pfam" id="PF22725"/>
    </source>
</evidence>
<dbReference type="PANTHER" id="PTHR22604">
    <property type="entry name" value="OXIDOREDUCTASES"/>
    <property type="match status" value="1"/>
</dbReference>
<dbReference type="AlphaFoldDB" id="A0AAJ0CFJ3"/>
<comment type="catalytic activity">
    <reaction evidence="5">
        <text>D-xylose + NADP(+) = D-xylono-1,5-lactone + NADPH + H(+)</text>
        <dbReference type="Rhea" id="RHEA:22000"/>
        <dbReference type="ChEBI" id="CHEBI:15378"/>
        <dbReference type="ChEBI" id="CHEBI:15867"/>
        <dbReference type="ChEBI" id="CHEBI:53455"/>
        <dbReference type="ChEBI" id="CHEBI:57783"/>
        <dbReference type="ChEBI" id="CHEBI:58349"/>
        <dbReference type="EC" id="1.1.1.179"/>
    </reaction>
</comment>
<evidence type="ECO:0000256" key="5">
    <source>
        <dbReference type="ARBA" id="ARBA00049233"/>
    </source>
</evidence>
<accession>A0AAJ0CFJ3</accession>
<dbReference type="InterPro" id="IPR036291">
    <property type="entry name" value="NAD(P)-bd_dom_sf"/>
</dbReference>
<evidence type="ECO:0000256" key="1">
    <source>
        <dbReference type="ARBA" id="ARBA00010928"/>
    </source>
</evidence>
<dbReference type="InterPro" id="IPR055170">
    <property type="entry name" value="GFO_IDH_MocA-like_dom"/>
</dbReference>
<protein>
    <recommendedName>
        <fullName evidence="3">D-xylose 1-dehydrogenase (NADP(+), D-xylono-1,5-lactone-forming)</fullName>
        <ecNumber evidence="3">1.1.1.179</ecNumber>
    </recommendedName>
    <alternativeName>
        <fullName evidence="4">D-xylose-NADP dehydrogenase</fullName>
    </alternativeName>
</protein>
<evidence type="ECO:0000256" key="2">
    <source>
        <dbReference type="ARBA" id="ARBA00023002"/>
    </source>
</evidence>
<dbReference type="Pfam" id="PF01408">
    <property type="entry name" value="GFO_IDH_MocA"/>
    <property type="match status" value="1"/>
</dbReference>
<evidence type="ECO:0000313" key="9">
    <source>
        <dbReference type="Proteomes" id="UP001251528"/>
    </source>
</evidence>
<evidence type="ECO:0000259" key="6">
    <source>
        <dbReference type="Pfam" id="PF01408"/>
    </source>
</evidence>
<dbReference type="GO" id="GO:0000166">
    <property type="term" value="F:nucleotide binding"/>
    <property type="evidence" value="ECO:0007669"/>
    <property type="project" value="InterPro"/>
</dbReference>
<evidence type="ECO:0000313" key="8">
    <source>
        <dbReference type="EMBL" id="KAK2589791.1"/>
    </source>
</evidence>
<dbReference type="SUPFAM" id="SSF55347">
    <property type="entry name" value="Glyceraldehyde-3-phosphate dehydrogenase-like, C-terminal domain"/>
    <property type="match status" value="1"/>
</dbReference>
<dbReference type="Gene3D" id="3.30.360.10">
    <property type="entry name" value="Dihydrodipicolinate Reductase, domain 2"/>
    <property type="match status" value="1"/>
</dbReference>
<evidence type="ECO:0000256" key="4">
    <source>
        <dbReference type="ARBA" id="ARBA00042988"/>
    </source>
</evidence>
<organism evidence="8 9">
    <name type="scientific">Conoideocrella luteorostrata</name>
    <dbReference type="NCBI Taxonomy" id="1105319"/>
    <lineage>
        <taxon>Eukaryota</taxon>
        <taxon>Fungi</taxon>
        <taxon>Dikarya</taxon>
        <taxon>Ascomycota</taxon>
        <taxon>Pezizomycotina</taxon>
        <taxon>Sordariomycetes</taxon>
        <taxon>Hypocreomycetidae</taxon>
        <taxon>Hypocreales</taxon>
        <taxon>Clavicipitaceae</taxon>
        <taxon>Conoideocrella</taxon>
    </lineage>
</organism>
<gene>
    <name evidence="8" type="primary">XYD1</name>
    <name evidence="8" type="ORF">QQS21_012526</name>
</gene>
<dbReference type="InterPro" id="IPR050984">
    <property type="entry name" value="Gfo/Idh/MocA_domain"/>
</dbReference>
<comment type="similarity">
    <text evidence="1">Belongs to the Gfo/Idh/MocA family.</text>
</comment>
<feature type="domain" description="Gfo/Idh/MocA-like oxidoreductase N-terminal" evidence="6">
    <location>
        <begin position="10"/>
        <end position="137"/>
    </location>
</feature>
<dbReference type="SUPFAM" id="SSF51735">
    <property type="entry name" value="NAD(P)-binding Rossmann-fold domains"/>
    <property type="match status" value="1"/>
</dbReference>
<sequence length="395" mass="43252">MASGSPYTIKWGIMATGGIAETFCKDLLTDPTSRDVHDVRHEIVAVSSSTSADRAAAFIKKIDGPSSAKTYGSYGELVADSNVSIIYVATPHSHHFQNAMLALEAGKNVLCEKALTVTASQAKKLVEKAKEKNVFFMEAVWTRYFPLSIKVRELIASGEIGTVYRTMADLSFNENSDKDDDKVTFPDSNRMVNKDLAGGALLDLGIYALTWVFQTLYHLQPASSKESPKVLAAINKYHTGVDENTSIICQFPRNKTIGVATTSIRVGTCPNGTTTAAPAIRIQGSKGEIQVPHPAFRPVSYSVIKKDGDGKVEVVDCPIPKDEKRNWGHGMFWEADECARCVRDGKKQSETLPWEESMVIMQTMEEALKQGGVEYPELITTDVYDAKSPLNTGNQ</sequence>
<reference evidence="8" key="1">
    <citation type="submission" date="2023-06" db="EMBL/GenBank/DDBJ databases">
        <title>Conoideocrella luteorostrata (Hypocreales: Clavicipitaceae), a potential biocontrol fungus for elongate hemlock scale in United States Christmas tree production areas.</title>
        <authorList>
            <person name="Barrett H."/>
            <person name="Lovett B."/>
            <person name="Macias A.M."/>
            <person name="Stajich J.E."/>
            <person name="Kasson M.T."/>
        </authorList>
    </citation>
    <scope>NUCLEOTIDE SEQUENCE</scope>
    <source>
        <strain evidence="8">ARSEF 14590</strain>
    </source>
</reference>
<name>A0AAJ0CFJ3_9HYPO</name>
<keyword evidence="2" id="KW-0560">Oxidoreductase</keyword>
<dbReference type="Gene3D" id="3.40.50.720">
    <property type="entry name" value="NAD(P)-binding Rossmann-like Domain"/>
    <property type="match status" value="1"/>
</dbReference>
<proteinExistence type="inferred from homology"/>
<dbReference type="EMBL" id="JASWJB010000552">
    <property type="protein sequence ID" value="KAK2589791.1"/>
    <property type="molecule type" value="Genomic_DNA"/>
</dbReference>
<dbReference type="GO" id="GO:0047837">
    <property type="term" value="F:D-xylose 1-dehydrogenase (NADP+) activity"/>
    <property type="evidence" value="ECO:0007669"/>
    <property type="project" value="UniProtKB-EC"/>
</dbReference>
<dbReference type="PANTHER" id="PTHR22604:SF115">
    <property type="entry name" value="DIHYDRODIOL DEHYDROGENASE, PUTATIVE (AFU_ORTHOLOGUE AFUA_1G07520)-RELATED"/>
    <property type="match status" value="1"/>
</dbReference>
<keyword evidence="9" id="KW-1185">Reference proteome</keyword>
<feature type="domain" description="GFO/IDH/MocA-like oxidoreductase" evidence="7">
    <location>
        <begin position="150"/>
        <end position="289"/>
    </location>
</feature>